<dbReference type="AlphaFoldDB" id="A0A178LS77"/>
<dbReference type="GO" id="GO:0003677">
    <property type="term" value="F:DNA binding"/>
    <property type="evidence" value="ECO:0007669"/>
    <property type="project" value="InterPro"/>
</dbReference>
<dbReference type="InterPro" id="IPR051677">
    <property type="entry name" value="AfsR-DnrI-RedD_regulator"/>
</dbReference>
<evidence type="ECO:0000313" key="2">
    <source>
        <dbReference type="EMBL" id="OAN36771.1"/>
    </source>
</evidence>
<organism evidence="2 3">
    <name type="scientific">Mycolicibacterium iranicum</name>
    <name type="common">Mycobacterium iranicum</name>
    <dbReference type="NCBI Taxonomy" id="912594"/>
    <lineage>
        <taxon>Bacteria</taxon>
        <taxon>Bacillati</taxon>
        <taxon>Actinomycetota</taxon>
        <taxon>Actinomycetes</taxon>
        <taxon>Mycobacteriales</taxon>
        <taxon>Mycobacteriaceae</taxon>
        <taxon>Mycolicibacterium</taxon>
    </lineage>
</organism>
<dbReference type="Gene3D" id="1.10.10.10">
    <property type="entry name" value="Winged helix-like DNA-binding domain superfamily/Winged helix DNA-binding domain"/>
    <property type="match status" value="1"/>
</dbReference>
<name>A0A178LS77_MYCIR</name>
<dbReference type="PANTHER" id="PTHR35807">
    <property type="entry name" value="TRANSCRIPTIONAL REGULATOR REDD-RELATED"/>
    <property type="match status" value="1"/>
</dbReference>
<dbReference type="Pfam" id="PF03704">
    <property type="entry name" value="BTAD"/>
    <property type="match status" value="1"/>
</dbReference>
<gene>
    <name evidence="2" type="ORF">A4X20_06135</name>
</gene>
<proteinExistence type="predicted"/>
<dbReference type="InterPro" id="IPR011990">
    <property type="entry name" value="TPR-like_helical_dom_sf"/>
</dbReference>
<dbReference type="SMART" id="SM01043">
    <property type="entry name" value="BTAD"/>
    <property type="match status" value="1"/>
</dbReference>
<evidence type="ECO:0000313" key="3">
    <source>
        <dbReference type="Proteomes" id="UP000078396"/>
    </source>
</evidence>
<sequence>MTEGAPEVSGAAVLIRLLGPFQILKLGHPISMRSGGKTEQLLSCLALHPRVGVHRATLVEHIWPDVPLTLANQSLNTLTHSLKTQLADALAGQPPIVRAQSYYSLNLHGGVTVDVLEFESAAVAGHRLHAEGSTAAAIEEFERALALYGGDLAAGSDISELLERERLRATCLTTLAHLADAHFELENYEQARESAIRLLTVDPCREDAHRMVMRTYVRSGARAQALRQYHLCKTILQDEFDALPEPATERLFNLIRTDPGQV</sequence>
<dbReference type="SUPFAM" id="SSF48452">
    <property type="entry name" value="TPR-like"/>
    <property type="match status" value="1"/>
</dbReference>
<protein>
    <recommendedName>
        <fullName evidence="1">Bacterial transcriptional activator domain-containing protein</fullName>
    </recommendedName>
</protein>
<dbReference type="InterPro" id="IPR005158">
    <property type="entry name" value="BTAD"/>
</dbReference>
<dbReference type="InterPro" id="IPR016032">
    <property type="entry name" value="Sig_transdc_resp-reg_C-effctor"/>
</dbReference>
<dbReference type="GO" id="GO:0006355">
    <property type="term" value="P:regulation of DNA-templated transcription"/>
    <property type="evidence" value="ECO:0007669"/>
    <property type="project" value="InterPro"/>
</dbReference>
<dbReference type="InterPro" id="IPR036388">
    <property type="entry name" value="WH-like_DNA-bd_sf"/>
</dbReference>
<dbReference type="Gene3D" id="1.25.40.10">
    <property type="entry name" value="Tetratricopeptide repeat domain"/>
    <property type="match status" value="1"/>
</dbReference>
<dbReference type="EMBL" id="LWCS01000032">
    <property type="protein sequence ID" value="OAN36771.1"/>
    <property type="molecule type" value="Genomic_DNA"/>
</dbReference>
<comment type="caution">
    <text evidence="2">The sequence shown here is derived from an EMBL/GenBank/DDBJ whole genome shotgun (WGS) entry which is preliminary data.</text>
</comment>
<reference evidence="2 3" key="1">
    <citation type="submission" date="2016-04" db="EMBL/GenBank/DDBJ databases">
        <title>Draft Genome Sequences of Staphylococcus capitis Strain H36, S. capitis Strain H65, S. cohnii Strain H62, S. hominis Strain H69, Mycobacterium iranicum Strain H39, Plantibacter sp. Strain H53, Pseudomonas oryzihabitans Strain H72, and Microbacterium sp. Strain H83, isolated from residential settings.</title>
        <authorList>
            <person name="Lymperopoulou D."/>
            <person name="Adams R.I."/>
            <person name="Lindow S."/>
            <person name="Coil D.A."/>
            <person name="Jospin G."/>
            <person name="Eisen J.A."/>
        </authorList>
    </citation>
    <scope>NUCLEOTIDE SEQUENCE [LARGE SCALE GENOMIC DNA]</scope>
    <source>
        <strain evidence="2 3">H39</strain>
    </source>
</reference>
<dbReference type="SUPFAM" id="SSF46894">
    <property type="entry name" value="C-terminal effector domain of the bipartite response regulators"/>
    <property type="match status" value="1"/>
</dbReference>
<feature type="domain" description="Bacterial transcriptional activator" evidence="1">
    <location>
        <begin position="113"/>
        <end position="256"/>
    </location>
</feature>
<dbReference type="Proteomes" id="UP000078396">
    <property type="component" value="Unassembled WGS sequence"/>
</dbReference>
<accession>A0A178LS77</accession>
<evidence type="ECO:0000259" key="1">
    <source>
        <dbReference type="SMART" id="SM01043"/>
    </source>
</evidence>